<keyword evidence="5" id="KW-0964">Secreted</keyword>
<dbReference type="PANTHER" id="PTHR30033:SF1">
    <property type="entry name" value="FLAGELLAR HOOK-ASSOCIATED PROTEIN 1"/>
    <property type="match status" value="1"/>
</dbReference>
<comment type="similarity">
    <text evidence="3">Belongs to the flagella basal body rod proteins family.</text>
</comment>
<evidence type="ECO:0000256" key="4">
    <source>
        <dbReference type="ARBA" id="ARBA00016244"/>
    </source>
</evidence>
<sequence>MSITSALNSAMTGLTANARLSQVTSENLANALTPGYSSQKLNLSTSQYAAGVRIGDVERNVNPALQSTTRKAEAEYAKIGVYSDFYSRMSNFVGTVDDNMSISTQISNFDAALVEATSRPDSTERLHDLSVKADLIVQSITDAADGLNNQRLAAESSIDLQVDQLNSQLKELEKLNARIVVAQAAGGSTTAMEDQRDLLIDTVNQAIPVNVVQRDQGRVALFTVGGVALLDGRASELSFDAKRTIEPQMTQDNGLLSGLEINGLAMDTSINGPLRGGTLIAAFDIRDNVAVEAQNDLDAVARDLVERFQDPALDATIGLTDAGIFTDSGGAFDPADTVGLAARLELNDLVAMDGQAETWRLRDGLYAATEGDPGDASQLIAYSEAISENRTVSTTKLGTISSDLNTLSASLMSRFARDSDSANNSLSFAATSYTELAQAELALGVDSDAELQNMMLIENAYAANARMLSTIDDMMESLLRI</sequence>
<evidence type="ECO:0000256" key="2">
    <source>
        <dbReference type="ARBA" id="ARBA00004613"/>
    </source>
</evidence>
<keyword evidence="11" id="KW-1185">Reference proteome</keyword>
<keyword evidence="7" id="KW-0175">Coiled coil</keyword>
<dbReference type="Pfam" id="PF06429">
    <property type="entry name" value="Flg_bbr_C"/>
    <property type="match status" value="1"/>
</dbReference>
<evidence type="ECO:0000313" key="11">
    <source>
        <dbReference type="Proteomes" id="UP001441944"/>
    </source>
</evidence>
<dbReference type="EMBL" id="BAABWU010000001">
    <property type="protein sequence ID" value="GAA6194862.1"/>
    <property type="molecule type" value="Genomic_DNA"/>
</dbReference>
<comment type="subcellular location">
    <subcellularLocation>
        <location evidence="1">Bacterial flagellum</location>
    </subcellularLocation>
    <subcellularLocation>
        <location evidence="2">Secreted</location>
    </subcellularLocation>
</comment>
<dbReference type="RefSeq" id="WP_348153936.1">
    <property type="nucleotide sequence ID" value="NZ_BAABWU010000001.1"/>
</dbReference>
<comment type="caution">
    <text evidence="10">The sequence shown here is derived from an EMBL/GenBank/DDBJ whole genome shotgun (WGS) entry which is preliminary data.</text>
</comment>
<proteinExistence type="inferred from homology"/>
<keyword evidence="6" id="KW-0975">Bacterial flagellum</keyword>
<name>A0ABQ0AG69_9RHOB</name>
<evidence type="ECO:0000256" key="3">
    <source>
        <dbReference type="ARBA" id="ARBA00009677"/>
    </source>
</evidence>
<accession>A0ABQ0AG69</accession>
<feature type="coiled-coil region" evidence="7">
    <location>
        <begin position="155"/>
        <end position="185"/>
    </location>
</feature>
<dbReference type="InterPro" id="IPR010930">
    <property type="entry name" value="Flg_bb/hook_C_dom"/>
</dbReference>
<evidence type="ECO:0000256" key="1">
    <source>
        <dbReference type="ARBA" id="ARBA00004365"/>
    </source>
</evidence>
<keyword evidence="10" id="KW-0966">Cell projection</keyword>
<dbReference type="InterPro" id="IPR002371">
    <property type="entry name" value="FlgK"/>
</dbReference>
<organism evidence="10 11">
    <name type="scientific">Pseudophaeobacter arcticus</name>
    <dbReference type="NCBI Taxonomy" id="385492"/>
    <lineage>
        <taxon>Bacteria</taxon>
        <taxon>Pseudomonadati</taxon>
        <taxon>Pseudomonadota</taxon>
        <taxon>Alphaproteobacteria</taxon>
        <taxon>Rhodobacterales</taxon>
        <taxon>Paracoccaceae</taxon>
        <taxon>Pseudophaeobacter</taxon>
    </lineage>
</organism>
<dbReference type="PANTHER" id="PTHR30033">
    <property type="entry name" value="FLAGELLAR HOOK-ASSOCIATED PROTEIN 1"/>
    <property type="match status" value="1"/>
</dbReference>
<feature type="domain" description="Flagellar basal-body/hook protein C-terminal" evidence="8">
    <location>
        <begin position="444"/>
        <end position="481"/>
    </location>
</feature>
<dbReference type="NCBIfam" id="TIGR02492">
    <property type="entry name" value="flgK_ends"/>
    <property type="match status" value="1"/>
</dbReference>
<evidence type="ECO:0000256" key="6">
    <source>
        <dbReference type="ARBA" id="ARBA00023143"/>
    </source>
</evidence>
<evidence type="ECO:0000259" key="9">
    <source>
        <dbReference type="Pfam" id="PF22638"/>
    </source>
</evidence>
<evidence type="ECO:0000313" key="10">
    <source>
        <dbReference type="EMBL" id="GAA6194862.1"/>
    </source>
</evidence>
<evidence type="ECO:0000256" key="5">
    <source>
        <dbReference type="ARBA" id="ARBA00022525"/>
    </source>
</evidence>
<keyword evidence="10" id="KW-0969">Cilium</keyword>
<reference evidence="10 11" key="1">
    <citation type="submission" date="2024-04" db="EMBL/GenBank/DDBJ databases">
        <title>Draft genome sequence of Pseudophaeobacter arcticus NBRC 116598.</title>
        <authorList>
            <person name="Miyakawa T."/>
            <person name="Kusuya Y."/>
            <person name="Miura T."/>
        </authorList>
    </citation>
    <scope>NUCLEOTIDE SEQUENCE [LARGE SCALE GENOMIC DNA]</scope>
    <source>
        <strain evidence="10 11">SU-CL00105</strain>
    </source>
</reference>
<evidence type="ECO:0000256" key="7">
    <source>
        <dbReference type="SAM" id="Coils"/>
    </source>
</evidence>
<keyword evidence="10" id="KW-0282">Flagellum</keyword>
<evidence type="ECO:0000259" key="8">
    <source>
        <dbReference type="Pfam" id="PF06429"/>
    </source>
</evidence>
<gene>
    <name evidence="10" type="primary">flgK</name>
    <name evidence="10" type="ORF">NBRC116598_03060</name>
</gene>
<dbReference type="Pfam" id="PF22638">
    <property type="entry name" value="FlgK_D1"/>
    <property type="match status" value="1"/>
</dbReference>
<protein>
    <recommendedName>
        <fullName evidence="4">Flagellar hook-associated protein 1</fullName>
    </recommendedName>
</protein>
<dbReference type="Proteomes" id="UP001441944">
    <property type="component" value="Unassembled WGS sequence"/>
</dbReference>
<feature type="domain" description="Flagellar hook-associated protein FlgK helical" evidence="9">
    <location>
        <begin position="88"/>
        <end position="308"/>
    </location>
</feature>
<dbReference type="InterPro" id="IPR053927">
    <property type="entry name" value="FlgK_helical"/>
</dbReference>